<dbReference type="Proteomes" id="UP000308652">
    <property type="component" value="Unassembled WGS sequence"/>
</dbReference>
<dbReference type="EMBL" id="ML213590">
    <property type="protein sequence ID" value="TFK44566.1"/>
    <property type="molecule type" value="Genomic_DNA"/>
</dbReference>
<reference evidence="1 2" key="1">
    <citation type="journal article" date="2019" name="Nat. Ecol. Evol.">
        <title>Megaphylogeny resolves global patterns of mushroom evolution.</title>
        <authorList>
            <person name="Varga T."/>
            <person name="Krizsan K."/>
            <person name="Foldi C."/>
            <person name="Dima B."/>
            <person name="Sanchez-Garcia M."/>
            <person name="Sanchez-Ramirez S."/>
            <person name="Szollosi G.J."/>
            <person name="Szarkandi J.G."/>
            <person name="Papp V."/>
            <person name="Albert L."/>
            <person name="Andreopoulos W."/>
            <person name="Angelini C."/>
            <person name="Antonin V."/>
            <person name="Barry K.W."/>
            <person name="Bougher N.L."/>
            <person name="Buchanan P."/>
            <person name="Buyck B."/>
            <person name="Bense V."/>
            <person name="Catcheside P."/>
            <person name="Chovatia M."/>
            <person name="Cooper J."/>
            <person name="Damon W."/>
            <person name="Desjardin D."/>
            <person name="Finy P."/>
            <person name="Geml J."/>
            <person name="Haridas S."/>
            <person name="Hughes K."/>
            <person name="Justo A."/>
            <person name="Karasinski D."/>
            <person name="Kautmanova I."/>
            <person name="Kiss B."/>
            <person name="Kocsube S."/>
            <person name="Kotiranta H."/>
            <person name="LaButti K.M."/>
            <person name="Lechner B.E."/>
            <person name="Liimatainen K."/>
            <person name="Lipzen A."/>
            <person name="Lukacs Z."/>
            <person name="Mihaltcheva S."/>
            <person name="Morgado L.N."/>
            <person name="Niskanen T."/>
            <person name="Noordeloos M.E."/>
            <person name="Ohm R.A."/>
            <person name="Ortiz-Santana B."/>
            <person name="Ovrebo C."/>
            <person name="Racz N."/>
            <person name="Riley R."/>
            <person name="Savchenko A."/>
            <person name="Shiryaev A."/>
            <person name="Soop K."/>
            <person name="Spirin V."/>
            <person name="Szebenyi C."/>
            <person name="Tomsovsky M."/>
            <person name="Tulloss R.E."/>
            <person name="Uehling J."/>
            <person name="Grigoriev I.V."/>
            <person name="Vagvolgyi C."/>
            <person name="Papp T."/>
            <person name="Martin F.M."/>
            <person name="Miettinen O."/>
            <person name="Hibbett D.S."/>
            <person name="Nagy L.G."/>
        </authorList>
    </citation>
    <scope>NUCLEOTIDE SEQUENCE [LARGE SCALE GENOMIC DNA]</scope>
    <source>
        <strain evidence="1 2">CBS 166.37</strain>
    </source>
</reference>
<dbReference type="OrthoDB" id="3227556at2759"/>
<protein>
    <submittedName>
        <fullName evidence="1">Uncharacterized protein</fullName>
    </submittedName>
</protein>
<proteinExistence type="predicted"/>
<evidence type="ECO:0000313" key="1">
    <source>
        <dbReference type="EMBL" id="TFK44566.1"/>
    </source>
</evidence>
<name>A0A5C3MJI7_9AGAR</name>
<sequence length="101" mass="10892">MTSKDKDLKPFSLPNSLQDLALLRASDVGLASLLPQTSGPRQESSSLPIDSSLNESYDFVRSARAALKIYDRGDVDVQGAKVDDVRNKLEDLQAGLGNSDV</sequence>
<organism evidence="1 2">
    <name type="scientific">Crucibulum laeve</name>
    <dbReference type="NCBI Taxonomy" id="68775"/>
    <lineage>
        <taxon>Eukaryota</taxon>
        <taxon>Fungi</taxon>
        <taxon>Dikarya</taxon>
        <taxon>Basidiomycota</taxon>
        <taxon>Agaricomycotina</taxon>
        <taxon>Agaricomycetes</taxon>
        <taxon>Agaricomycetidae</taxon>
        <taxon>Agaricales</taxon>
        <taxon>Agaricineae</taxon>
        <taxon>Nidulariaceae</taxon>
        <taxon>Crucibulum</taxon>
    </lineage>
</organism>
<evidence type="ECO:0000313" key="2">
    <source>
        <dbReference type="Proteomes" id="UP000308652"/>
    </source>
</evidence>
<dbReference type="AlphaFoldDB" id="A0A5C3MJI7"/>
<accession>A0A5C3MJI7</accession>
<keyword evidence="2" id="KW-1185">Reference proteome</keyword>
<gene>
    <name evidence="1" type="ORF">BDQ12DRAFT_673221</name>
</gene>